<comment type="caution">
    <text evidence="1">The sequence shown here is derived from an EMBL/GenBank/DDBJ whole genome shotgun (WGS) entry which is preliminary data.</text>
</comment>
<accession>A0AAJ0CWM9</accession>
<gene>
    <name evidence="1" type="ORF">QQS21_003259</name>
</gene>
<reference evidence="1" key="1">
    <citation type="submission" date="2023-06" db="EMBL/GenBank/DDBJ databases">
        <title>Conoideocrella luteorostrata (Hypocreales: Clavicipitaceae), a potential biocontrol fungus for elongate hemlock scale in United States Christmas tree production areas.</title>
        <authorList>
            <person name="Barrett H."/>
            <person name="Lovett B."/>
            <person name="Macias A.M."/>
            <person name="Stajich J.E."/>
            <person name="Kasson M.T."/>
        </authorList>
    </citation>
    <scope>NUCLEOTIDE SEQUENCE</scope>
    <source>
        <strain evidence="1">ARSEF 14590</strain>
    </source>
</reference>
<sequence length="200" mass="23013">MYLRISKLRTLQSRSVELRRNELGLFLGNRLAATIKTEGIFGTRSSQRACLAYIQLENIAFLRDHKAKAVLRNCNKAYIAAMKKKYIDQKRLVQPRKEVEDPYIIAIFLAMVQEQRAMGYFTGDEGWKVHLIALPKTFASEMYFYSATIPKSFLRGLDNPRVGGLFERGFTVSYELIDLMKPREAACLLYEALRNNALCE</sequence>
<name>A0AAJ0CWM9_9HYPO</name>
<protein>
    <submittedName>
        <fullName evidence="1">Uncharacterized protein</fullName>
    </submittedName>
</protein>
<proteinExistence type="predicted"/>
<dbReference type="EMBL" id="JASWJB010000042">
    <property type="protein sequence ID" value="KAK2606328.1"/>
    <property type="molecule type" value="Genomic_DNA"/>
</dbReference>
<dbReference type="Proteomes" id="UP001251528">
    <property type="component" value="Unassembled WGS sequence"/>
</dbReference>
<evidence type="ECO:0000313" key="2">
    <source>
        <dbReference type="Proteomes" id="UP001251528"/>
    </source>
</evidence>
<keyword evidence="2" id="KW-1185">Reference proteome</keyword>
<dbReference type="AlphaFoldDB" id="A0AAJ0CWM9"/>
<organism evidence="1 2">
    <name type="scientific">Conoideocrella luteorostrata</name>
    <dbReference type="NCBI Taxonomy" id="1105319"/>
    <lineage>
        <taxon>Eukaryota</taxon>
        <taxon>Fungi</taxon>
        <taxon>Dikarya</taxon>
        <taxon>Ascomycota</taxon>
        <taxon>Pezizomycotina</taxon>
        <taxon>Sordariomycetes</taxon>
        <taxon>Hypocreomycetidae</taxon>
        <taxon>Hypocreales</taxon>
        <taxon>Clavicipitaceae</taxon>
        <taxon>Conoideocrella</taxon>
    </lineage>
</organism>
<evidence type="ECO:0000313" key="1">
    <source>
        <dbReference type="EMBL" id="KAK2606328.1"/>
    </source>
</evidence>